<comment type="caution">
    <text evidence="2">The sequence shown here is derived from an EMBL/GenBank/DDBJ whole genome shotgun (WGS) entry which is preliminary data.</text>
</comment>
<organism evidence="2 3">
    <name type="scientific">Galdieria yellowstonensis</name>
    <dbReference type="NCBI Taxonomy" id="3028027"/>
    <lineage>
        <taxon>Eukaryota</taxon>
        <taxon>Rhodophyta</taxon>
        <taxon>Bangiophyceae</taxon>
        <taxon>Galdieriales</taxon>
        <taxon>Galdieriaceae</taxon>
        <taxon>Galdieria</taxon>
    </lineage>
</organism>
<evidence type="ECO:0000313" key="3">
    <source>
        <dbReference type="Proteomes" id="UP001300502"/>
    </source>
</evidence>
<feature type="compositionally biased region" description="Polar residues" evidence="1">
    <location>
        <begin position="219"/>
        <end position="229"/>
    </location>
</feature>
<keyword evidence="3" id="KW-1185">Reference proteome</keyword>
<protein>
    <submittedName>
        <fullName evidence="2">Uncharacterized protein</fullName>
    </submittedName>
</protein>
<proteinExistence type="predicted"/>
<dbReference type="EMBL" id="JANCYU010000033">
    <property type="protein sequence ID" value="KAK4525709.1"/>
    <property type="molecule type" value="Genomic_DNA"/>
</dbReference>
<gene>
    <name evidence="2" type="ORF">GAYE_SCF16G3618</name>
</gene>
<dbReference type="AlphaFoldDB" id="A0AAV9IEF8"/>
<evidence type="ECO:0000256" key="1">
    <source>
        <dbReference type="SAM" id="MobiDB-lite"/>
    </source>
</evidence>
<feature type="region of interest" description="Disordered" evidence="1">
    <location>
        <begin position="123"/>
        <end position="146"/>
    </location>
</feature>
<name>A0AAV9IEF8_9RHOD</name>
<sequence>MSLSPQHVAHISPSPALRKLCEANDDENEPTEQVKQEVIQELVETWEFGRAVNVNYTLDKAAVAGAAVNEKAVIEYLQARAQALCDMGLLDEQGMQAILQGRLQKRDSAYEDIENAVNAHWPPRKRKTQSKEMNQVAASEQPQSSMEDITNKVPLSSSIYKKDNRRATIMALGDAFSQAYDNIIYQRKQPHFETSCGQQQVTCTPSKSIDKNPLEQCNTNSPSNNCQSNDNKDLSQKPTRNRKSQHNVLERPQCCVLQ</sequence>
<dbReference type="Proteomes" id="UP001300502">
    <property type="component" value="Unassembled WGS sequence"/>
</dbReference>
<feature type="compositionally biased region" description="Polar residues" evidence="1">
    <location>
        <begin position="131"/>
        <end position="146"/>
    </location>
</feature>
<feature type="region of interest" description="Disordered" evidence="1">
    <location>
        <begin position="219"/>
        <end position="248"/>
    </location>
</feature>
<evidence type="ECO:0000313" key="2">
    <source>
        <dbReference type="EMBL" id="KAK4525709.1"/>
    </source>
</evidence>
<reference evidence="2 3" key="1">
    <citation type="submission" date="2022-07" db="EMBL/GenBank/DDBJ databases">
        <title>Genome-wide signatures of adaptation to extreme environments.</title>
        <authorList>
            <person name="Cho C.H."/>
            <person name="Yoon H.S."/>
        </authorList>
    </citation>
    <scope>NUCLEOTIDE SEQUENCE [LARGE SCALE GENOMIC DNA]</scope>
    <source>
        <strain evidence="2 3">108.79 E11</strain>
    </source>
</reference>
<accession>A0AAV9IEF8</accession>